<sequence length="148" mass="16431">FRTNSPSAMPVDNAKIDELEQFRQKAFNYSSQDKLGNVMARTFELMLNIVKDGTKGKNLSHAVQSLDMERKLALQHDNKQDLPLRDLVYGLSECFSETIQTLMKGGEKEPPTPSESVVSGAASSVKEEEPDSDAENIETPSVNNKKNN</sequence>
<protein>
    <submittedName>
        <fullName evidence="2">Uncharacterized protein</fullName>
    </submittedName>
</protein>
<dbReference type="EMBL" id="BTSY01000006">
    <property type="protein sequence ID" value="GMT33644.1"/>
    <property type="molecule type" value="Genomic_DNA"/>
</dbReference>
<feature type="compositionally biased region" description="Polar residues" evidence="1">
    <location>
        <begin position="138"/>
        <end position="148"/>
    </location>
</feature>
<evidence type="ECO:0000256" key="1">
    <source>
        <dbReference type="SAM" id="MobiDB-lite"/>
    </source>
</evidence>
<feature type="region of interest" description="Disordered" evidence="1">
    <location>
        <begin position="102"/>
        <end position="148"/>
    </location>
</feature>
<gene>
    <name evidence="2" type="ORF">PFISCL1PPCAC_24941</name>
</gene>
<proteinExistence type="predicted"/>
<feature type="compositionally biased region" description="Low complexity" evidence="1">
    <location>
        <begin position="114"/>
        <end position="124"/>
    </location>
</feature>
<dbReference type="AlphaFoldDB" id="A0AAV5WSG5"/>
<comment type="caution">
    <text evidence="2">The sequence shown here is derived from an EMBL/GenBank/DDBJ whole genome shotgun (WGS) entry which is preliminary data.</text>
</comment>
<reference evidence="2" key="1">
    <citation type="submission" date="2023-10" db="EMBL/GenBank/DDBJ databases">
        <title>Genome assembly of Pristionchus species.</title>
        <authorList>
            <person name="Yoshida K."/>
            <person name="Sommer R.J."/>
        </authorList>
    </citation>
    <scope>NUCLEOTIDE SEQUENCE</scope>
    <source>
        <strain evidence="2">RS5133</strain>
    </source>
</reference>
<organism evidence="2 3">
    <name type="scientific">Pristionchus fissidentatus</name>
    <dbReference type="NCBI Taxonomy" id="1538716"/>
    <lineage>
        <taxon>Eukaryota</taxon>
        <taxon>Metazoa</taxon>
        <taxon>Ecdysozoa</taxon>
        <taxon>Nematoda</taxon>
        <taxon>Chromadorea</taxon>
        <taxon>Rhabditida</taxon>
        <taxon>Rhabditina</taxon>
        <taxon>Diplogasteromorpha</taxon>
        <taxon>Diplogasteroidea</taxon>
        <taxon>Neodiplogasteridae</taxon>
        <taxon>Pristionchus</taxon>
    </lineage>
</organism>
<evidence type="ECO:0000313" key="2">
    <source>
        <dbReference type="EMBL" id="GMT33644.1"/>
    </source>
</evidence>
<accession>A0AAV5WSG5</accession>
<feature type="non-terminal residue" evidence="2">
    <location>
        <position position="148"/>
    </location>
</feature>
<name>A0AAV5WSG5_9BILA</name>
<dbReference type="Proteomes" id="UP001432322">
    <property type="component" value="Unassembled WGS sequence"/>
</dbReference>
<feature type="non-terminal residue" evidence="2">
    <location>
        <position position="1"/>
    </location>
</feature>
<keyword evidence="3" id="KW-1185">Reference proteome</keyword>
<evidence type="ECO:0000313" key="3">
    <source>
        <dbReference type="Proteomes" id="UP001432322"/>
    </source>
</evidence>